<reference evidence="6" key="1">
    <citation type="journal article" date="2019" name="Int. J. Syst. Evol. Microbiol.">
        <title>The Global Catalogue of Microorganisms (GCM) 10K type strain sequencing project: providing services to taxonomists for standard genome sequencing and annotation.</title>
        <authorList>
            <consortium name="The Broad Institute Genomics Platform"/>
            <consortium name="The Broad Institute Genome Sequencing Center for Infectious Disease"/>
            <person name="Wu L."/>
            <person name="Ma J."/>
        </authorList>
    </citation>
    <scope>NUCLEOTIDE SEQUENCE [LARGE SCALE GENOMIC DNA]</scope>
    <source>
        <strain evidence="6">CCM 8391</strain>
    </source>
</reference>
<dbReference type="EMBL" id="JBHSQW010000031">
    <property type="protein sequence ID" value="MFC5995377.1"/>
    <property type="molecule type" value="Genomic_DNA"/>
</dbReference>
<keyword evidence="6" id="KW-1185">Reference proteome</keyword>
<dbReference type="PANTHER" id="PTHR42659:SF2">
    <property type="entry name" value="XANTHINE DEHYDROGENASE SUBUNIT C-RELATED"/>
    <property type="match status" value="1"/>
</dbReference>
<dbReference type="SMART" id="SM01092">
    <property type="entry name" value="CO_deh_flav_C"/>
    <property type="match status" value="1"/>
</dbReference>
<dbReference type="InterPro" id="IPR016167">
    <property type="entry name" value="FAD-bd_PCMH_sub1"/>
</dbReference>
<dbReference type="InterPro" id="IPR036683">
    <property type="entry name" value="CO_DH_flav_C_dom_sf"/>
</dbReference>
<organism evidence="5 6">
    <name type="scientific">Pseudonocardia hispaniensis</name>
    <dbReference type="NCBI Taxonomy" id="904933"/>
    <lineage>
        <taxon>Bacteria</taxon>
        <taxon>Bacillati</taxon>
        <taxon>Actinomycetota</taxon>
        <taxon>Actinomycetes</taxon>
        <taxon>Pseudonocardiales</taxon>
        <taxon>Pseudonocardiaceae</taxon>
        <taxon>Pseudonocardia</taxon>
    </lineage>
</organism>
<dbReference type="PANTHER" id="PTHR42659">
    <property type="entry name" value="XANTHINE DEHYDROGENASE SUBUNIT C-RELATED"/>
    <property type="match status" value="1"/>
</dbReference>
<dbReference type="InterPro" id="IPR016166">
    <property type="entry name" value="FAD-bd_PCMH"/>
</dbReference>
<dbReference type="SUPFAM" id="SSF55447">
    <property type="entry name" value="CO dehydrogenase flavoprotein C-terminal domain-like"/>
    <property type="match status" value="1"/>
</dbReference>
<dbReference type="InterPro" id="IPR036318">
    <property type="entry name" value="FAD-bd_PCMH-like_sf"/>
</dbReference>
<evidence type="ECO:0000256" key="1">
    <source>
        <dbReference type="ARBA" id="ARBA00022630"/>
    </source>
</evidence>
<keyword evidence="2" id="KW-0274">FAD</keyword>
<dbReference type="Gene3D" id="3.30.465.10">
    <property type="match status" value="1"/>
</dbReference>
<gene>
    <name evidence="5" type="ORF">ACFQE5_14275</name>
</gene>
<dbReference type="Pfam" id="PF00941">
    <property type="entry name" value="FAD_binding_5"/>
    <property type="match status" value="1"/>
</dbReference>
<evidence type="ECO:0000256" key="2">
    <source>
        <dbReference type="ARBA" id="ARBA00022827"/>
    </source>
</evidence>
<feature type="domain" description="FAD-binding PCMH-type" evidence="4">
    <location>
        <begin position="1"/>
        <end position="176"/>
    </location>
</feature>
<evidence type="ECO:0000259" key="4">
    <source>
        <dbReference type="PROSITE" id="PS51387"/>
    </source>
</evidence>
<dbReference type="InterPro" id="IPR051312">
    <property type="entry name" value="Diverse_Substr_Oxidored"/>
</dbReference>
<dbReference type="PROSITE" id="PS51387">
    <property type="entry name" value="FAD_PCMH"/>
    <property type="match status" value="1"/>
</dbReference>
<dbReference type="RefSeq" id="WP_379585398.1">
    <property type="nucleotide sequence ID" value="NZ_JBHSQW010000031.1"/>
</dbReference>
<dbReference type="Gene3D" id="3.30.390.50">
    <property type="entry name" value="CO dehydrogenase flavoprotein, C-terminal domain"/>
    <property type="match status" value="1"/>
</dbReference>
<dbReference type="SUPFAM" id="SSF56176">
    <property type="entry name" value="FAD-binding/transporter-associated domain-like"/>
    <property type="match status" value="1"/>
</dbReference>
<dbReference type="Pfam" id="PF03450">
    <property type="entry name" value="CO_deh_flav_C"/>
    <property type="match status" value="1"/>
</dbReference>
<protein>
    <submittedName>
        <fullName evidence="5">FAD binding domain-containing protein</fullName>
    </submittedName>
</protein>
<dbReference type="InterPro" id="IPR002346">
    <property type="entry name" value="Mopterin_DH_FAD-bd"/>
</dbReference>
<evidence type="ECO:0000313" key="5">
    <source>
        <dbReference type="EMBL" id="MFC5995377.1"/>
    </source>
</evidence>
<keyword evidence="3" id="KW-0560">Oxidoreductase</keyword>
<dbReference type="Gene3D" id="3.30.43.10">
    <property type="entry name" value="Uridine Diphospho-n-acetylenolpyruvylglucosamine Reductase, domain 2"/>
    <property type="match status" value="1"/>
</dbReference>
<evidence type="ECO:0000256" key="3">
    <source>
        <dbReference type="ARBA" id="ARBA00023002"/>
    </source>
</evidence>
<dbReference type="InterPro" id="IPR005107">
    <property type="entry name" value="CO_DH_flav_C"/>
</dbReference>
<comment type="caution">
    <text evidence="5">The sequence shown here is derived from an EMBL/GenBank/DDBJ whole genome shotgun (WGS) entry which is preliminary data.</text>
</comment>
<name>A0ABW1J4Q8_9PSEU</name>
<accession>A0ABW1J4Q8</accession>
<proteinExistence type="predicted"/>
<dbReference type="Proteomes" id="UP001596302">
    <property type="component" value="Unassembled WGS sequence"/>
</dbReference>
<dbReference type="InterPro" id="IPR016169">
    <property type="entry name" value="FAD-bd_PCMH_sub2"/>
</dbReference>
<evidence type="ECO:0000313" key="6">
    <source>
        <dbReference type="Proteomes" id="UP001596302"/>
    </source>
</evidence>
<sequence>MRPARFDYLAPTTVTDAVAVLGADESAKVLAGGQSLVPLMNLRLAAPSTLVDINQVTELDFVQVADGDVRLGALIRHRRLEFDPEVARLVPLLAEAATLIGHPQVRNRGTVGGSLAHADPSAELGCALLALDAEVTVQGAAGRRAVPVAGLFDGFFTTTLEPDELICEVRVPAAAGGRGSVLQEYAPRAGDFAVASVAACVDRTSAGTCVRVRAAAGGVGSTPIDISSACGELVGETELSEGLLRHVASHAAELIQPADDLRASAEDRRDLLQVLLVRALPVAWTRAAGNPNGGAR</sequence>
<keyword evidence="1" id="KW-0285">Flavoprotein</keyword>